<dbReference type="Gene3D" id="3.30.1220.10">
    <property type="entry name" value="CobW-like, C-terminal domain"/>
    <property type="match status" value="1"/>
</dbReference>
<comment type="catalytic activity">
    <reaction evidence="7">
        <text>GTP + H2O = GDP + phosphate + H(+)</text>
        <dbReference type="Rhea" id="RHEA:19669"/>
        <dbReference type="ChEBI" id="CHEBI:15377"/>
        <dbReference type="ChEBI" id="CHEBI:15378"/>
        <dbReference type="ChEBI" id="CHEBI:37565"/>
        <dbReference type="ChEBI" id="CHEBI:43474"/>
        <dbReference type="ChEBI" id="CHEBI:58189"/>
    </reaction>
    <physiologicalReaction direction="left-to-right" evidence="7">
        <dbReference type="Rhea" id="RHEA:19670"/>
    </physiologicalReaction>
</comment>
<gene>
    <name evidence="10" type="ORF">CYBJADRAFT_114257</name>
</gene>
<evidence type="ECO:0000256" key="7">
    <source>
        <dbReference type="ARBA" id="ARBA00049117"/>
    </source>
</evidence>
<reference evidence="10 11" key="1">
    <citation type="journal article" date="2016" name="Proc. Natl. Acad. Sci. U.S.A.">
        <title>Comparative genomics of biotechnologically important yeasts.</title>
        <authorList>
            <person name="Riley R."/>
            <person name="Haridas S."/>
            <person name="Wolfe K.H."/>
            <person name="Lopes M.R."/>
            <person name="Hittinger C.T."/>
            <person name="Goeker M."/>
            <person name="Salamov A.A."/>
            <person name="Wisecaver J.H."/>
            <person name="Long T.M."/>
            <person name="Calvey C.H."/>
            <person name="Aerts A.L."/>
            <person name="Barry K.W."/>
            <person name="Choi C."/>
            <person name="Clum A."/>
            <person name="Coughlan A.Y."/>
            <person name="Deshpande S."/>
            <person name="Douglass A.P."/>
            <person name="Hanson S.J."/>
            <person name="Klenk H.-P."/>
            <person name="LaButti K.M."/>
            <person name="Lapidus A."/>
            <person name="Lindquist E.A."/>
            <person name="Lipzen A.M."/>
            <person name="Meier-Kolthoff J.P."/>
            <person name="Ohm R.A."/>
            <person name="Otillar R.P."/>
            <person name="Pangilinan J.L."/>
            <person name="Peng Y."/>
            <person name="Rokas A."/>
            <person name="Rosa C.A."/>
            <person name="Scheuner C."/>
            <person name="Sibirny A.A."/>
            <person name="Slot J.C."/>
            <person name="Stielow J.B."/>
            <person name="Sun H."/>
            <person name="Kurtzman C.P."/>
            <person name="Blackwell M."/>
            <person name="Grigoriev I.V."/>
            <person name="Jeffries T.W."/>
        </authorList>
    </citation>
    <scope>NUCLEOTIDE SEQUENCE [LARGE SCALE GENOMIC DNA]</scope>
    <source>
        <strain evidence="11">ATCC 18201 / CBS 1600 / BCRC 20928 / JCM 3617 / NBRC 0987 / NRRL Y-1542</strain>
    </source>
</reference>
<dbReference type="STRING" id="983966.A0A1E4S2G6"/>
<dbReference type="InterPro" id="IPR051316">
    <property type="entry name" value="Zinc-reg_GTPase_activator"/>
</dbReference>
<dbReference type="OrthoDB" id="258627at2759"/>
<evidence type="ECO:0000259" key="8">
    <source>
        <dbReference type="Pfam" id="PF02492"/>
    </source>
</evidence>
<keyword evidence="3" id="KW-0862">Zinc</keyword>
<dbReference type="PANTHER" id="PTHR13748">
    <property type="entry name" value="COBW-RELATED"/>
    <property type="match status" value="1"/>
</dbReference>
<dbReference type="AlphaFoldDB" id="A0A1E4S2G6"/>
<dbReference type="InterPro" id="IPR036627">
    <property type="entry name" value="CobW-likC_sf"/>
</dbReference>
<sequence>RKIPVTIITGYLGSGKSTLLNRIAREGKRKFAVILNEFGDTGDIERALTESSLTVTDGHSSYTEWLDLGNGCLCCTVRDSGVQAIENLIERSGDAIDYILLETSGIADPAPIASMFWLDEALNSNVYIDGVVTVLDSGNLQQCLGDVGGHWHRKHGHGDVVEEGITTSHLQIALADVILLNKMDSFRGDKASLLGAVREINSSAPVYETKYGEVDLAKLLELHAFDGSARLELQDEARGSFHDSRISTITLEFPTLTDEQFDRFGVFLQKVLWEGEVLGQPVEVHRAKGVFIKTNGEVLVLQVVREQYEFISIAATELPRCKLVLIGKNLVKKDFDEDFWQY</sequence>
<keyword evidence="2" id="KW-0378">Hydrolase</keyword>
<proteinExistence type="inferred from homology"/>
<accession>A0A1E4S2G6</accession>
<comment type="similarity">
    <text evidence="6">Belongs to the SIMIBI class G3E GTPase family. ZNG1 subfamily.</text>
</comment>
<dbReference type="SUPFAM" id="SSF90002">
    <property type="entry name" value="Hypothetical protein YjiA, C-terminal domain"/>
    <property type="match status" value="1"/>
</dbReference>
<evidence type="ECO:0000256" key="3">
    <source>
        <dbReference type="ARBA" id="ARBA00022833"/>
    </source>
</evidence>
<evidence type="ECO:0000313" key="11">
    <source>
        <dbReference type="Proteomes" id="UP000094389"/>
    </source>
</evidence>
<dbReference type="InterPro" id="IPR011629">
    <property type="entry name" value="CobW-like_C"/>
</dbReference>
<dbReference type="InterPro" id="IPR027417">
    <property type="entry name" value="P-loop_NTPase"/>
</dbReference>
<dbReference type="GO" id="GO:0016787">
    <property type="term" value="F:hydrolase activity"/>
    <property type="evidence" value="ECO:0007669"/>
    <property type="project" value="UniProtKB-KW"/>
</dbReference>
<evidence type="ECO:0000256" key="4">
    <source>
        <dbReference type="ARBA" id="ARBA00023134"/>
    </source>
</evidence>
<feature type="domain" description="CobW/HypB/UreG nucleotide-binding" evidence="8">
    <location>
        <begin position="4"/>
        <end position="207"/>
    </location>
</feature>
<dbReference type="PANTHER" id="PTHR13748:SF31">
    <property type="entry name" value="ZINC-REGULATED GTPASE METALLOPROTEIN ACTIVATOR 1A-RELATED"/>
    <property type="match status" value="1"/>
</dbReference>
<dbReference type="Pfam" id="PF02492">
    <property type="entry name" value="cobW"/>
    <property type="match status" value="1"/>
</dbReference>
<dbReference type="RefSeq" id="XP_020070755.1">
    <property type="nucleotide sequence ID" value="XM_020212161.1"/>
</dbReference>
<evidence type="ECO:0000259" key="9">
    <source>
        <dbReference type="Pfam" id="PF07683"/>
    </source>
</evidence>
<keyword evidence="5" id="KW-0143">Chaperone</keyword>
<dbReference type="GO" id="GO:0005737">
    <property type="term" value="C:cytoplasm"/>
    <property type="evidence" value="ECO:0007669"/>
    <property type="project" value="TreeGrafter"/>
</dbReference>
<protein>
    <submittedName>
        <fullName evidence="10">CobW-domain-containing protein</fullName>
    </submittedName>
</protein>
<name>A0A1E4S2G6_CYBJN</name>
<dbReference type="EMBL" id="KV453930">
    <property type="protein sequence ID" value="ODV73716.1"/>
    <property type="molecule type" value="Genomic_DNA"/>
</dbReference>
<dbReference type="OMA" id="GHSHMDP"/>
<evidence type="ECO:0000256" key="2">
    <source>
        <dbReference type="ARBA" id="ARBA00022801"/>
    </source>
</evidence>
<dbReference type="Proteomes" id="UP000094389">
    <property type="component" value="Unassembled WGS sequence"/>
</dbReference>
<dbReference type="Pfam" id="PF07683">
    <property type="entry name" value="CobW_C"/>
    <property type="match status" value="1"/>
</dbReference>
<dbReference type="GO" id="GO:0005525">
    <property type="term" value="F:GTP binding"/>
    <property type="evidence" value="ECO:0007669"/>
    <property type="project" value="UniProtKB-KW"/>
</dbReference>
<keyword evidence="11" id="KW-1185">Reference proteome</keyword>
<dbReference type="Gene3D" id="3.40.50.300">
    <property type="entry name" value="P-loop containing nucleotide triphosphate hydrolases"/>
    <property type="match status" value="1"/>
</dbReference>
<feature type="non-terminal residue" evidence="10">
    <location>
        <position position="342"/>
    </location>
</feature>
<feature type="domain" description="CobW C-terminal" evidence="9">
    <location>
        <begin position="248"/>
        <end position="339"/>
    </location>
</feature>
<dbReference type="GeneID" id="30986557"/>
<evidence type="ECO:0000256" key="1">
    <source>
        <dbReference type="ARBA" id="ARBA00022741"/>
    </source>
</evidence>
<organism evidence="10 11">
    <name type="scientific">Cyberlindnera jadinii (strain ATCC 18201 / CBS 1600 / BCRC 20928 / JCM 3617 / NBRC 0987 / NRRL Y-1542)</name>
    <name type="common">Torula yeast</name>
    <name type="synonym">Candida utilis</name>
    <dbReference type="NCBI Taxonomy" id="983966"/>
    <lineage>
        <taxon>Eukaryota</taxon>
        <taxon>Fungi</taxon>
        <taxon>Dikarya</taxon>
        <taxon>Ascomycota</taxon>
        <taxon>Saccharomycotina</taxon>
        <taxon>Saccharomycetes</taxon>
        <taxon>Phaffomycetales</taxon>
        <taxon>Phaffomycetaceae</taxon>
        <taxon>Cyberlindnera</taxon>
    </lineage>
</organism>
<evidence type="ECO:0000256" key="5">
    <source>
        <dbReference type="ARBA" id="ARBA00023186"/>
    </source>
</evidence>
<evidence type="ECO:0000256" key="6">
    <source>
        <dbReference type="ARBA" id="ARBA00034320"/>
    </source>
</evidence>
<evidence type="ECO:0000313" key="10">
    <source>
        <dbReference type="EMBL" id="ODV73716.1"/>
    </source>
</evidence>
<feature type="non-terminal residue" evidence="10">
    <location>
        <position position="1"/>
    </location>
</feature>
<dbReference type="SUPFAM" id="SSF52540">
    <property type="entry name" value="P-loop containing nucleoside triphosphate hydrolases"/>
    <property type="match status" value="1"/>
</dbReference>
<dbReference type="InterPro" id="IPR003495">
    <property type="entry name" value="CobW/HypB/UreG_nucleotide-bd"/>
</dbReference>
<dbReference type="CDD" id="cd03112">
    <property type="entry name" value="CobW-like"/>
    <property type="match status" value="1"/>
</dbReference>
<keyword evidence="1" id="KW-0547">Nucleotide-binding</keyword>
<keyword evidence="4" id="KW-0342">GTP-binding</keyword>